<feature type="compositionally biased region" description="Basic and acidic residues" evidence="1">
    <location>
        <begin position="463"/>
        <end position="473"/>
    </location>
</feature>
<feature type="compositionally biased region" description="Polar residues" evidence="1">
    <location>
        <begin position="442"/>
        <end position="462"/>
    </location>
</feature>
<feature type="region of interest" description="Disordered" evidence="1">
    <location>
        <begin position="75"/>
        <end position="99"/>
    </location>
</feature>
<feature type="compositionally biased region" description="Polar residues" evidence="1">
    <location>
        <begin position="811"/>
        <end position="821"/>
    </location>
</feature>
<feature type="compositionally biased region" description="Polar residues" evidence="1">
    <location>
        <begin position="405"/>
        <end position="415"/>
    </location>
</feature>
<feature type="compositionally biased region" description="Basic and acidic residues" evidence="1">
    <location>
        <begin position="384"/>
        <end position="404"/>
    </location>
</feature>
<feature type="compositionally biased region" description="Polar residues" evidence="1">
    <location>
        <begin position="715"/>
        <end position="726"/>
    </location>
</feature>
<reference evidence="2" key="1">
    <citation type="submission" date="2023-07" db="EMBL/GenBank/DDBJ databases">
        <authorList>
            <consortium name="AG Swart"/>
            <person name="Singh M."/>
            <person name="Singh A."/>
            <person name="Seah K."/>
            <person name="Emmerich C."/>
        </authorList>
    </citation>
    <scope>NUCLEOTIDE SEQUENCE</scope>
    <source>
        <strain evidence="2">DP1</strain>
    </source>
</reference>
<feature type="compositionally biased region" description="Polar residues" evidence="1">
    <location>
        <begin position="684"/>
        <end position="707"/>
    </location>
</feature>
<feature type="compositionally biased region" description="Low complexity" evidence="1">
    <location>
        <begin position="795"/>
        <end position="810"/>
    </location>
</feature>
<comment type="caution">
    <text evidence="2">The sequence shown here is derived from an EMBL/GenBank/DDBJ whole genome shotgun (WGS) entry which is preliminary data.</text>
</comment>
<feature type="compositionally biased region" description="Polar residues" evidence="1">
    <location>
        <begin position="81"/>
        <end position="96"/>
    </location>
</feature>
<keyword evidence="3" id="KW-1185">Reference proteome</keyword>
<feature type="region of interest" description="Disordered" evidence="1">
    <location>
        <begin position="383"/>
        <end position="535"/>
    </location>
</feature>
<gene>
    <name evidence="2" type="ORF">ECRASSUSDP1_LOCUS24899</name>
</gene>
<evidence type="ECO:0000256" key="1">
    <source>
        <dbReference type="SAM" id="MobiDB-lite"/>
    </source>
</evidence>
<dbReference type="EMBL" id="CAMPGE010025663">
    <property type="protein sequence ID" value="CAI2383400.1"/>
    <property type="molecule type" value="Genomic_DNA"/>
</dbReference>
<feature type="compositionally biased region" description="Polar residues" evidence="1">
    <location>
        <begin position="304"/>
        <end position="315"/>
    </location>
</feature>
<feature type="compositionally biased region" description="Pro residues" evidence="1">
    <location>
        <begin position="585"/>
        <end position="601"/>
    </location>
</feature>
<protein>
    <submittedName>
        <fullName evidence="2">Uncharacterized protein</fullName>
    </submittedName>
</protein>
<feature type="compositionally biased region" description="Basic and acidic residues" evidence="1">
    <location>
        <begin position="193"/>
        <end position="203"/>
    </location>
</feature>
<feature type="region of interest" description="Disordered" evidence="1">
    <location>
        <begin position="768"/>
        <end position="836"/>
    </location>
</feature>
<proteinExistence type="predicted"/>
<feature type="compositionally biased region" description="Basic and acidic residues" evidence="1">
    <location>
        <begin position="1"/>
        <end position="14"/>
    </location>
</feature>
<feature type="region of interest" description="Disordered" evidence="1">
    <location>
        <begin position="113"/>
        <end position="151"/>
    </location>
</feature>
<accession>A0AAD1Y266</accession>
<dbReference type="Proteomes" id="UP001295684">
    <property type="component" value="Unassembled WGS sequence"/>
</dbReference>
<name>A0AAD1Y266_EUPCR</name>
<feature type="region of interest" description="Disordered" evidence="1">
    <location>
        <begin position="302"/>
        <end position="362"/>
    </location>
</feature>
<feature type="compositionally biased region" description="Basic and acidic residues" evidence="1">
    <location>
        <begin position="907"/>
        <end position="918"/>
    </location>
</feature>
<feature type="compositionally biased region" description="Basic residues" evidence="1">
    <location>
        <begin position="318"/>
        <end position="329"/>
    </location>
</feature>
<feature type="compositionally biased region" description="Basic residues" evidence="1">
    <location>
        <begin position="474"/>
        <end position="485"/>
    </location>
</feature>
<evidence type="ECO:0000313" key="3">
    <source>
        <dbReference type="Proteomes" id="UP001295684"/>
    </source>
</evidence>
<feature type="region of interest" description="Disordered" evidence="1">
    <location>
        <begin position="179"/>
        <end position="224"/>
    </location>
</feature>
<feature type="compositionally biased region" description="Basic and acidic residues" evidence="1">
    <location>
        <begin position="636"/>
        <end position="650"/>
    </location>
</feature>
<evidence type="ECO:0000313" key="2">
    <source>
        <dbReference type="EMBL" id="CAI2383400.1"/>
    </source>
</evidence>
<feature type="compositionally biased region" description="Low complexity" evidence="1">
    <location>
        <begin position="654"/>
        <end position="673"/>
    </location>
</feature>
<feature type="compositionally biased region" description="Polar residues" evidence="1">
    <location>
        <begin position="872"/>
        <end position="895"/>
    </location>
</feature>
<feature type="region of interest" description="Disordered" evidence="1">
    <location>
        <begin position="869"/>
        <end position="918"/>
    </location>
</feature>
<feature type="region of interest" description="Disordered" evidence="1">
    <location>
        <begin position="1"/>
        <end position="21"/>
    </location>
</feature>
<dbReference type="AlphaFoldDB" id="A0AAD1Y266"/>
<feature type="compositionally biased region" description="Low complexity" evidence="1">
    <location>
        <begin position="602"/>
        <end position="612"/>
    </location>
</feature>
<sequence>MNRSNQTHENRSKNDLGTPPRKFFTVTEVRRYKYNPYMMKHAGNDPPNRWSTFKKILKSMGSLCKKYCIPDDPAMRIHSPSKPTSNPHLTTLSLQPSRPKLQNVDIQTLKTQLNTPFPTHPPSSLKPSKPTTPAPLPAHPSQSSPTTKPPLLRKRRYHQIEQLSYAELQLKRDLQQPVVPRGQWAAKRRKREERKEGEKREERGEEGDEESLGEERRKKGKEKFRKELERVVRGSIGSDVYGESVKRIVGEVIREERAQSKKETIELLREQGILPPVCRGRLSVKDIGDNPFLEDEGFVLSDVSGKSTPQKNASPSKISRKNSKSRKNSFKVARTSSSKERKFSNTSKRTENREILQRQIIMPTHPKGVSLININKIIKNSKLNNREEEKEPPKKKRNDLENIDKAQNSSILSLKSTKREISSNPLLTKESKSNGNHKRIQQESNTKSQYETTENGKNLQRKSLTDKKISNDKNHKKKKKSRSRSKNSLIRGHLKNSTRKEIQRTIKKKGGKKPIPETTEEDDSKDECQEVNLKTQEKMLPKPIVTKSIITELVNPEPVNPELINPKPANPEPVNSDPVNSEPVNPEPVNPEPVNPGPVNPEPVNLEPVNSESANPEQAPLQEASLVSIAPSKSNITEEKQEINSQEKKNPFVASATTTSLAASSSTPAPSLLFKKTSEPKPAEQNQGVKPRSSGSLFGNGTGSVFPNSEKKLAQKSNPFLSNSNVREAPVNFFSGSNSKPEPPHQKFFGMDPAEPLIQTSIEQQVFIPPPGSIHASKKSTSNTPMSDDVGMGESTPPTQSPTRPQQNNTSLFSFNVQQKPSPGRLFGPQGSNRCINSQSSLFGNMSTQNQSSGNPLFSMGQAKPSNAIFGVQSSSNTNMGQTMSQNVSSWNRSPFANPPPPKKNMKKDDGLFSDRRR</sequence>
<organism evidence="2 3">
    <name type="scientific">Euplotes crassus</name>
    <dbReference type="NCBI Taxonomy" id="5936"/>
    <lineage>
        <taxon>Eukaryota</taxon>
        <taxon>Sar</taxon>
        <taxon>Alveolata</taxon>
        <taxon>Ciliophora</taxon>
        <taxon>Intramacronucleata</taxon>
        <taxon>Spirotrichea</taxon>
        <taxon>Hypotrichia</taxon>
        <taxon>Euplotida</taxon>
        <taxon>Euplotidae</taxon>
        <taxon>Moneuplotes</taxon>
    </lineage>
</organism>
<feature type="region of interest" description="Disordered" evidence="1">
    <location>
        <begin position="558"/>
        <end position="752"/>
    </location>
</feature>
<feature type="compositionally biased region" description="Basic and acidic residues" evidence="1">
    <location>
        <begin position="337"/>
        <end position="356"/>
    </location>
</feature>